<accession>A0A6P2LZ15</accession>
<dbReference type="AlphaFoldDB" id="A0A6P2LZ15"/>
<evidence type="ECO:0000313" key="2">
    <source>
        <dbReference type="Proteomes" id="UP000494261"/>
    </source>
</evidence>
<organism evidence="1 2">
    <name type="scientific">Burkholderia aenigmatica</name>
    <dbReference type="NCBI Taxonomy" id="2015348"/>
    <lineage>
        <taxon>Bacteria</taxon>
        <taxon>Pseudomonadati</taxon>
        <taxon>Pseudomonadota</taxon>
        <taxon>Betaproteobacteria</taxon>
        <taxon>Burkholderiales</taxon>
        <taxon>Burkholderiaceae</taxon>
        <taxon>Burkholderia</taxon>
        <taxon>Burkholderia cepacia complex</taxon>
    </lineage>
</organism>
<dbReference type="Proteomes" id="UP000494261">
    <property type="component" value="Unassembled WGS sequence"/>
</dbReference>
<proteinExistence type="predicted"/>
<sequence length="177" mass="20073">MPKVTSGNSERKDTVQWKEQAGHFSFEVKPSLTGKYRLKDRNGNAVEAEFRNGTWSIDTAGYVGWSGRFWVSDKDQILAAKRKCGGFRAHKDKSYRPAARNAVKLARYYANEKGKKVRAVVYYLIAHRIDSTVLQPFDLEWQAANAAKLQRYRAGIDARVDKFFVKRGAPVRPSASV</sequence>
<reference evidence="1 2" key="1">
    <citation type="submission" date="2019-09" db="EMBL/GenBank/DDBJ databases">
        <authorList>
            <person name="Depoorter E."/>
        </authorList>
    </citation>
    <scope>NUCLEOTIDE SEQUENCE [LARGE SCALE GENOMIC DNA]</scope>
    <source>
        <strain evidence="1">LMG 13014</strain>
    </source>
</reference>
<dbReference type="EMBL" id="CABVQC010000021">
    <property type="protein sequence ID" value="VWB72897.1"/>
    <property type="molecule type" value="Genomic_DNA"/>
</dbReference>
<name>A0A6P2LZ15_9BURK</name>
<protein>
    <submittedName>
        <fullName evidence="1">Uncharacterized protein</fullName>
    </submittedName>
</protein>
<evidence type="ECO:0000313" key="1">
    <source>
        <dbReference type="EMBL" id="VWB72897.1"/>
    </source>
</evidence>
<gene>
    <name evidence="1" type="ORF">BLA13014_03319</name>
</gene>